<keyword evidence="2" id="KW-1185">Reference proteome</keyword>
<evidence type="ECO:0000313" key="2">
    <source>
        <dbReference type="Proteomes" id="UP000541444"/>
    </source>
</evidence>
<protein>
    <submittedName>
        <fullName evidence="1">Uncharacterized protein</fullName>
    </submittedName>
</protein>
<sequence length="58" mass="6817">MHIIPLSDVKIFLHGNSCIYLQYKISSRILDEISPLILFYKNICVYIFAILRPNILCF</sequence>
<reference evidence="1 2" key="1">
    <citation type="journal article" date="2020" name="IScience">
        <title>Genome Sequencing of the Endangered Kingdonia uniflora (Circaeasteraceae, Ranunculales) Reveals Potential Mechanisms of Evolutionary Specialization.</title>
        <authorList>
            <person name="Sun Y."/>
            <person name="Deng T."/>
            <person name="Zhang A."/>
            <person name="Moore M.J."/>
            <person name="Landis J.B."/>
            <person name="Lin N."/>
            <person name="Zhang H."/>
            <person name="Zhang X."/>
            <person name="Huang J."/>
            <person name="Zhang X."/>
            <person name="Sun H."/>
            <person name="Wang H."/>
        </authorList>
    </citation>
    <scope>NUCLEOTIDE SEQUENCE [LARGE SCALE GENOMIC DNA]</scope>
    <source>
        <strain evidence="1">TB1705</strain>
        <tissue evidence="1">Leaf</tissue>
    </source>
</reference>
<name>A0A7J7MBD6_9MAGN</name>
<dbReference type="EMBL" id="JACGCM010001655">
    <property type="protein sequence ID" value="KAF6152068.1"/>
    <property type="molecule type" value="Genomic_DNA"/>
</dbReference>
<dbReference type="Proteomes" id="UP000541444">
    <property type="component" value="Unassembled WGS sequence"/>
</dbReference>
<dbReference type="AlphaFoldDB" id="A0A7J7MBD6"/>
<organism evidence="1 2">
    <name type="scientific">Kingdonia uniflora</name>
    <dbReference type="NCBI Taxonomy" id="39325"/>
    <lineage>
        <taxon>Eukaryota</taxon>
        <taxon>Viridiplantae</taxon>
        <taxon>Streptophyta</taxon>
        <taxon>Embryophyta</taxon>
        <taxon>Tracheophyta</taxon>
        <taxon>Spermatophyta</taxon>
        <taxon>Magnoliopsida</taxon>
        <taxon>Ranunculales</taxon>
        <taxon>Circaeasteraceae</taxon>
        <taxon>Kingdonia</taxon>
    </lineage>
</organism>
<accession>A0A7J7MBD6</accession>
<evidence type="ECO:0000313" key="1">
    <source>
        <dbReference type="EMBL" id="KAF6152068.1"/>
    </source>
</evidence>
<gene>
    <name evidence="1" type="ORF">GIB67_031390</name>
</gene>
<proteinExistence type="predicted"/>
<comment type="caution">
    <text evidence="1">The sequence shown here is derived from an EMBL/GenBank/DDBJ whole genome shotgun (WGS) entry which is preliminary data.</text>
</comment>